<dbReference type="EMBL" id="PVZF01000003">
    <property type="protein sequence ID" value="PRY16791.1"/>
    <property type="molecule type" value="Genomic_DNA"/>
</dbReference>
<dbReference type="InterPro" id="IPR011793">
    <property type="entry name" value="YbdK"/>
</dbReference>
<dbReference type="PANTHER" id="PTHR34595">
    <property type="entry name" value="BLR5612 PROTEIN"/>
    <property type="match status" value="1"/>
</dbReference>
<dbReference type="Pfam" id="PF14403">
    <property type="entry name" value="CP_ATPgrasp_2"/>
    <property type="match status" value="1"/>
</dbReference>
<dbReference type="GO" id="GO:0042398">
    <property type="term" value="P:modified amino acid biosynthetic process"/>
    <property type="evidence" value="ECO:0007669"/>
    <property type="project" value="InterPro"/>
</dbReference>
<protein>
    <recommendedName>
        <fullName evidence="5">Putative glutamate--cysteine ligase 2</fullName>
        <ecNumber evidence="5">6.3.2.2</ecNumber>
    </recommendedName>
    <alternativeName>
        <fullName evidence="5">Gamma-glutamylcysteine synthetase 2</fullName>
        <shortName evidence="5">GCS 2</shortName>
        <shortName evidence="5">Gamma-GCS 2</shortName>
    </alternativeName>
</protein>
<dbReference type="GO" id="GO:0005524">
    <property type="term" value="F:ATP binding"/>
    <property type="evidence" value="ECO:0007669"/>
    <property type="project" value="UniProtKB-KW"/>
</dbReference>
<comment type="similarity">
    <text evidence="5">Belongs to the glutamate--cysteine ligase type 2 family. YbdK subfamily.</text>
</comment>
<evidence type="ECO:0000259" key="6">
    <source>
        <dbReference type="Pfam" id="PF14403"/>
    </source>
</evidence>
<dbReference type="EC" id="6.3.2.2" evidence="5"/>
<evidence type="ECO:0000313" key="8">
    <source>
        <dbReference type="Proteomes" id="UP000238083"/>
    </source>
</evidence>
<dbReference type="Gene3D" id="3.30.1490.270">
    <property type="match status" value="1"/>
</dbReference>
<keyword evidence="1 5" id="KW-0436">Ligase</keyword>
<dbReference type="Proteomes" id="UP000238083">
    <property type="component" value="Unassembled WGS sequence"/>
</dbReference>
<dbReference type="Gene3D" id="3.30.590.20">
    <property type="match status" value="1"/>
</dbReference>
<evidence type="ECO:0000313" key="7">
    <source>
        <dbReference type="EMBL" id="PRY16791.1"/>
    </source>
</evidence>
<dbReference type="RefSeq" id="WP_245885315.1">
    <property type="nucleotide sequence ID" value="NZ_PVZF01000003.1"/>
</dbReference>
<accession>A0A2T0R6Q3</accession>
<evidence type="ECO:0000256" key="3">
    <source>
        <dbReference type="ARBA" id="ARBA00022840"/>
    </source>
</evidence>
<dbReference type="GO" id="GO:0004357">
    <property type="term" value="F:glutamate-cysteine ligase activity"/>
    <property type="evidence" value="ECO:0007669"/>
    <property type="project" value="UniProtKB-EC"/>
</dbReference>
<name>A0A2T0R6Q3_9ACTN</name>
<evidence type="ECO:0000256" key="4">
    <source>
        <dbReference type="ARBA" id="ARBA00048819"/>
    </source>
</evidence>
<comment type="function">
    <text evidence="5">ATP-dependent carboxylate-amine ligase which exhibits weak glutamate--cysteine ligase activity.</text>
</comment>
<comment type="catalytic activity">
    <reaction evidence="4 5">
        <text>L-cysteine + L-glutamate + ATP = gamma-L-glutamyl-L-cysteine + ADP + phosphate + H(+)</text>
        <dbReference type="Rhea" id="RHEA:13285"/>
        <dbReference type="ChEBI" id="CHEBI:15378"/>
        <dbReference type="ChEBI" id="CHEBI:29985"/>
        <dbReference type="ChEBI" id="CHEBI:30616"/>
        <dbReference type="ChEBI" id="CHEBI:35235"/>
        <dbReference type="ChEBI" id="CHEBI:43474"/>
        <dbReference type="ChEBI" id="CHEBI:58173"/>
        <dbReference type="ChEBI" id="CHEBI:456216"/>
        <dbReference type="EC" id="6.3.2.2"/>
    </reaction>
</comment>
<gene>
    <name evidence="7" type="ORF">CLV37_103222</name>
</gene>
<dbReference type="Gene3D" id="3.40.50.11290">
    <property type="match status" value="1"/>
</dbReference>
<feature type="domain" description="Circularly permuted ATP-grasp type 2" evidence="6">
    <location>
        <begin position="449"/>
        <end position="822"/>
    </location>
</feature>
<dbReference type="AlphaFoldDB" id="A0A2T0R6Q3"/>
<keyword evidence="3 5" id="KW-0067">ATP-binding</keyword>
<dbReference type="InterPro" id="IPR014746">
    <property type="entry name" value="Gln_synth/guanido_kin_cat_dom"/>
</dbReference>
<dbReference type="HAMAP" id="MF_01609">
    <property type="entry name" value="Glu_cys_ligase_2"/>
    <property type="match status" value="1"/>
</dbReference>
<keyword evidence="8" id="KW-1185">Reference proteome</keyword>
<reference evidence="7 8" key="1">
    <citation type="submission" date="2018-03" db="EMBL/GenBank/DDBJ databases">
        <title>Genomic Encyclopedia of Archaeal and Bacterial Type Strains, Phase II (KMG-II): from individual species to whole genera.</title>
        <authorList>
            <person name="Goeker M."/>
        </authorList>
    </citation>
    <scope>NUCLEOTIDE SEQUENCE [LARGE SCALE GENOMIC DNA]</scope>
    <source>
        <strain evidence="7 8">DSM 19711</strain>
    </source>
</reference>
<keyword evidence="2 5" id="KW-0547">Nucleotide-binding</keyword>
<evidence type="ECO:0000256" key="1">
    <source>
        <dbReference type="ARBA" id="ARBA00022598"/>
    </source>
</evidence>
<evidence type="ECO:0000256" key="2">
    <source>
        <dbReference type="ARBA" id="ARBA00022741"/>
    </source>
</evidence>
<dbReference type="Pfam" id="PF04107">
    <property type="entry name" value="GCS2"/>
    <property type="match status" value="1"/>
</dbReference>
<dbReference type="SUPFAM" id="SSF55931">
    <property type="entry name" value="Glutamine synthetase/guanido kinase"/>
    <property type="match status" value="1"/>
</dbReference>
<dbReference type="InterPro" id="IPR025841">
    <property type="entry name" value="CP_ATPgrasp_2"/>
</dbReference>
<comment type="caution">
    <text evidence="7">The sequence shown here is derived from an EMBL/GenBank/DDBJ whole genome shotgun (WGS) entry which is preliminary data.</text>
</comment>
<dbReference type="SUPFAM" id="SSF56059">
    <property type="entry name" value="Glutathione synthetase ATP-binding domain-like"/>
    <property type="match status" value="1"/>
</dbReference>
<dbReference type="NCBIfam" id="NF010041">
    <property type="entry name" value="PRK13517.1-1"/>
    <property type="match status" value="1"/>
</dbReference>
<sequence length="861" mass="93147">MGAELTLGVEEELHLIDLQSWQLSARAPQVLSRLDQTWYSAELQRTTVETNTAVVRTLTELREELLRLRKGLVEAAARDGLGVAAVGTAPRSTFSDFELTATGRYGRMQEQYRLLVDEQLICGTQIHVGVSDRDLAVEIMQRVAPTLPVLLALSASSPFWNGQNTGYASIRTTIWQRWPSAGTTGELSSAARYDQLLDDLIASGVIADRKMAYFDVRPSSHAPTLELRVCDACPLVDDAVLIAGLFRAAVRAAELDVLAGRPRVQQAAPLYRAGIWQAARGGLSGDLLAEGEHPRPVPAPVAVRSLLHRLRPQLEELGDWDEVTDLTEATLARGNSADRQRAAFVEHGQLDDVVRQVVEETHGAAAGESPATPVLRRYRSRAGDEAVGLNAQPRPVYREVIEHVRALGPEGMAITGAARDAWAAQRHLAYVVAGPDGTREQPFEVDLLPRMIHQHEWTQLEHGLVQRARAIECFLRDVYGEQRIVEDGVLDRAAVVGAPGWEDRARRLPAGVVRAPVAGFDLVRNEYGGWRVLEDNVRNPSGVAYGVAARALMDAVVPGMPRPPALLDPATAFERLRSTLLARSRPGTRAVLLSSGPASGAWFEHRKLADGAGLLLAGVDDLDVRDGVVLHRASGDPVGVLYLRLDDELLDLRDRTGRALGEEVFEVAAAGGVVLANAPGNGIADDKAMYRSVPEFIGYYLRERPLLESVPTYRLSDESERRAVLERIGELVTKPVDGYGGAGVLIGPAASAAEVAARRAEIAADPANWVAQEVVDLSSVPSWNRTEATLQPRRVDLRAFVYVTGTGAADCHLADVALTRVAPEGSLVVNSSRGGGAKDTWILVDRGADAREGDTGVRAGR</sequence>
<dbReference type="InterPro" id="IPR051680">
    <property type="entry name" value="ATP-dep_Glu-Cys_Ligase-2"/>
</dbReference>
<evidence type="ECO:0000256" key="5">
    <source>
        <dbReference type="HAMAP-Rule" id="MF_01609"/>
    </source>
</evidence>
<dbReference type="PANTHER" id="PTHR34595:SF7">
    <property type="entry name" value="SLL1039 PROTEIN"/>
    <property type="match status" value="1"/>
</dbReference>
<organism evidence="7 8">
    <name type="scientific">Kineococcus rhizosphaerae</name>
    <dbReference type="NCBI Taxonomy" id="559628"/>
    <lineage>
        <taxon>Bacteria</taxon>
        <taxon>Bacillati</taxon>
        <taxon>Actinomycetota</taxon>
        <taxon>Actinomycetes</taxon>
        <taxon>Kineosporiales</taxon>
        <taxon>Kineosporiaceae</taxon>
        <taxon>Kineococcus</taxon>
    </lineage>
</organism>
<dbReference type="NCBIfam" id="TIGR02050">
    <property type="entry name" value="gshA_cyan_rel"/>
    <property type="match status" value="1"/>
</dbReference>
<proteinExistence type="inferred from homology"/>
<dbReference type="InterPro" id="IPR006336">
    <property type="entry name" value="GCS2"/>
</dbReference>